<evidence type="ECO:0000313" key="5">
    <source>
        <dbReference type="Proteomes" id="UP000626220"/>
    </source>
</evidence>
<keyword evidence="3" id="KW-0812">Transmembrane</keyword>
<dbReference type="GO" id="GO:0016829">
    <property type="term" value="F:lyase activity"/>
    <property type="evidence" value="ECO:0007669"/>
    <property type="project" value="UniProtKB-KW"/>
</dbReference>
<dbReference type="AlphaFoldDB" id="A0A8J3MAN4"/>
<evidence type="ECO:0000256" key="3">
    <source>
        <dbReference type="SAM" id="Phobius"/>
    </source>
</evidence>
<gene>
    <name evidence="4" type="primary">echA17</name>
    <name evidence="4" type="ORF">GCM10017056_32400</name>
</gene>
<keyword evidence="1" id="KW-0443">Lipid metabolism</keyword>
<name>A0A8J3MAN4_9RHOB</name>
<dbReference type="EMBL" id="BNCJ01000010">
    <property type="protein sequence ID" value="GHF58529.1"/>
    <property type="molecule type" value="Genomic_DNA"/>
</dbReference>
<evidence type="ECO:0000313" key="4">
    <source>
        <dbReference type="EMBL" id="GHF58529.1"/>
    </source>
</evidence>
<dbReference type="InterPro" id="IPR029045">
    <property type="entry name" value="ClpP/crotonase-like_dom_sf"/>
</dbReference>
<keyword evidence="3" id="KW-1133">Transmembrane helix</keyword>
<dbReference type="PANTHER" id="PTHR11941">
    <property type="entry name" value="ENOYL-COA HYDRATASE-RELATED"/>
    <property type="match status" value="1"/>
</dbReference>
<accession>A0A8J3MAN4</accession>
<feature type="transmembrane region" description="Helical" evidence="3">
    <location>
        <begin position="97"/>
        <end position="116"/>
    </location>
</feature>
<dbReference type="Proteomes" id="UP000626220">
    <property type="component" value="Unassembled WGS sequence"/>
</dbReference>
<dbReference type="InterPro" id="IPR001753">
    <property type="entry name" value="Enoyl-CoA_hydra/iso"/>
</dbReference>
<proteinExistence type="predicted"/>
<evidence type="ECO:0000256" key="2">
    <source>
        <dbReference type="ARBA" id="ARBA00023239"/>
    </source>
</evidence>
<evidence type="ECO:0000256" key="1">
    <source>
        <dbReference type="ARBA" id="ARBA00023098"/>
    </source>
</evidence>
<dbReference type="Gene3D" id="3.90.226.10">
    <property type="entry name" value="2-enoyl-CoA Hydratase, Chain A, domain 1"/>
    <property type="match status" value="1"/>
</dbReference>
<organism evidence="4 5">
    <name type="scientific">Seohaeicola zhoushanensis</name>
    <dbReference type="NCBI Taxonomy" id="1569283"/>
    <lineage>
        <taxon>Bacteria</taxon>
        <taxon>Pseudomonadati</taxon>
        <taxon>Pseudomonadota</taxon>
        <taxon>Alphaproteobacteria</taxon>
        <taxon>Rhodobacterales</taxon>
        <taxon>Roseobacteraceae</taxon>
        <taxon>Seohaeicola</taxon>
    </lineage>
</organism>
<keyword evidence="5" id="KW-1185">Reference proteome</keyword>
<sequence length="243" mass="25928">METVVREDLGDGVVALVLSRAPVNALSAGFLDRIAARLEELAADDAVRAVILKSPFKVFSAGLDLKEAQAFDDIGEREIVRALNEDLLALYTFPKPVVVALNGAAIAGGFFFLLGADWRVAAPRAQFGLAEVRVGVDFPIGPMEIARDALSPDSLRRLMLTGQPVRAEAALAQGFIDEISDDVQASALAKARELAAIPPQAYAAVKRQVRAGAVERIAAGLAQQPAHWFTEETRPAMRKMVGG</sequence>
<keyword evidence="2" id="KW-0456">Lyase</keyword>
<dbReference type="PANTHER" id="PTHR11941:SF169">
    <property type="entry name" value="(7AS)-7A-METHYL-1,5-DIOXO-2,3,5,6,7,7A-HEXAHYDRO-1H-INDENE-CARBOXYL-COA HYDROLASE"/>
    <property type="match status" value="1"/>
</dbReference>
<dbReference type="GO" id="GO:0006635">
    <property type="term" value="P:fatty acid beta-oxidation"/>
    <property type="evidence" value="ECO:0007669"/>
    <property type="project" value="TreeGrafter"/>
</dbReference>
<reference evidence="4" key="2">
    <citation type="submission" date="2020-09" db="EMBL/GenBank/DDBJ databases">
        <authorList>
            <person name="Sun Q."/>
            <person name="Kim S."/>
        </authorList>
    </citation>
    <scope>NUCLEOTIDE SEQUENCE</scope>
    <source>
        <strain evidence="4">KCTC 42650</strain>
    </source>
</reference>
<dbReference type="RefSeq" id="WP_189681149.1">
    <property type="nucleotide sequence ID" value="NZ_BNCJ01000010.1"/>
</dbReference>
<comment type="caution">
    <text evidence="4">The sequence shown here is derived from an EMBL/GenBank/DDBJ whole genome shotgun (WGS) entry which is preliminary data.</text>
</comment>
<dbReference type="Pfam" id="PF00378">
    <property type="entry name" value="ECH_1"/>
    <property type="match status" value="1"/>
</dbReference>
<dbReference type="SUPFAM" id="SSF52096">
    <property type="entry name" value="ClpP/crotonase"/>
    <property type="match status" value="1"/>
</dbReference>
<reference evidence="4" key="1">
    <citation type="journal article" date="2014" name="Int. J. Syst. Evol. Microbiol.">
        <title>Complete genome sequence of Corynebacterium casei LMG S-19264T (=DSM 44701T), isolated from a smear-ripened cheese.</title>
        <authorList>
            <consortium name="US DOE Joint Genome Institute (JGI-PGF)"/>
            <person name="Walter F."/>
            <person name="Albersmeier A."/>
            <person name="Kalinowski J."/>
            <person name="Ruckert C."/>
        </authorList>
    </citation>
    <scope>NUCLEOTIDE SEQUENCE</scope>
    <source>
        <strain evidence="4">KCTC 42650</strain>
    </source>
</reference>
<dbReference type="CDD" id="cd06558">
    <property type="entry name" value="crotonase-like"/>
    <property type="match status" value="1"/>
</dbReference>
<keyword evidence="3" id="KW-0472">Membrane</keyword>
<protein>
    <submittedName>
        <fullName evidence="4">Putative enoyl-CoA hydratase echA17</fullName>
    </submittedName>
</protein>